<gene>
    <name evidence="3" type="ORF">WMSIL1_LOCUS12888</name>
</gene>
<keyword evidence="2" id="KW-1133">Transmembrane helix</keyword>
<name>A0A564Z7R6_HYMDI</name>
<protein>
    <recommendedName>
        <fullName evidence="5">SH3 domain-containing protein</fullName>
    </recommendedName>
</protein>
<reference evidence="3 4" key="1">
    <citation type="submission" date="2019-07" db="EMBL/GenBank/DDBJ databases">
        <authorList>
            <person name="Jastrzebski P J."/>
            <person name="Paukszto L."/>
            <person name="Jastrzebski P J."/>
        </authorList>
    </citation>
    <scope>NUCLEOTIDE SEQUENCE [LARGE SCALE GENOMIC DNA]</scope>
    <source>
        <strain evidence="3 4">WMS-il1</strain>
    </source>
</reference>
<dbReference type="PANTHER" id="PTHR23122">
    <property type="entry name" value="MEMBRANE-ASSOCIATED GUANYLATE KINASE MAGUK"/>
    <property type="match status" value="1"/>
</dbReference>
<dbReference type="SUPFAM" id="SSF50044">
    <property type="entry name" value="SH3-domain"/>
    <property type="match status" value="1"/>
</dbReference>
<feature type="region of interest" description="Disordered" evidence="1">
    <location>
        <begin position="28"/>
        <end position="64"/>
    </location>
</feature>
<feature type="transmembrane region" description="Helical" evidence="2">
    <location>
        <begin position="392"/>
        <end position="413"/>
    </location>
</feature>
<keyword evidence="2" id="KW-0472">Membrane</keyword>
<proteinExistence type="predicted"/>
<organism evidence="3 4">
    <name type="scientific">Hymenolepis diminuta</name>
    <name type="common">Rat tapeworm</name>
    <dbReference type="NCBI Taxonomy" id="6216"/>
    <lineage>
        <taxon>Eukaryota</taxon>
        <taxon>Metazoa</taxon>
        <taxon>Spiralia</taxon>
        <taxon>Lophotrochozoa</taxon>
        <taxon>Platyhelminthes</taxon>
        <taxon>Cestoda</taxon>
        <taxon>Eucestoda</taxon>
        <taxon>Cyclophyllidea</taxon>
        <taxon>Hymenolepididae</taxon>
        <taxon>Hymenolepis</taxon>
    </lineage>
</organism>
<evidence type="ECO:0000256" key="1">
    <source>
        <dbReference type="SAM" id="MobiDB-lite"/>
    </source>
</evidence>
<dbReference type="InterPro" id="IPR036028">
    <property type="entry name" value="SH3-like_dom_sf"/>
</dbReference>
<accession>A0A564Z7R6</accession>
<dbReference type="EMBL" id="CABIJS010000666">
    <property type="protein sequence ID" value="VUZ54908.1"/>
    <property type="molecule type" value="Genomic_DNA"/>
</dbReference>
<evidence type="ECO:0000256" key="2">
    <source>
        <dbReference type="SAM" id="Phobius"/>
    </source>
</evidence>
<evidence type="ECO:0000313" key="3">
    <source>
        <dbReference type="EMBL" id="VUZ54908.1"/>
    </source>
</evidence>
<feature type="region of interest" description="Disordered" evidence="1">
    <location>
        <begin position="263"/>
        <end position="290"/>
    </location>
</feature>
<keyword evidence="4" id="KW-1185">Reference proteome</keyword>
<dbReference type="Gene3D" id="2.30.30.40">
    <property type="entry name" value="SH3 Domains"/>
    <property type="match status" value="1"/>
</dbReference>
<evidence type="ECO:0008006" key="5">
    <source>
        <dbReference type="Google" id="ProtNLM"/>
    </source>
</evidence>
<keyword evidence="2" id="KW-0812">Transmembrane</keyword>
<dbReference type="InterPro" id="IPR050716">
    <property type="entry name" value="MAGUK"/>
</dbReference>
<sequence>MYWFAVFCYTGLIIPTVRHPSHHIVKKMSSISSPNKSSRRTYSSLSCMSKRPDSGTFSPPGDTAPLKVIKRPTIGVVTTSNNQPPNHRLGSGGTLDDASSLVDQSFSAVSPIKQASSKSSLTGSSVSQSDLLGINYALNSLTITRRESLHVRALFRYNPDTDRGRAARGLAFEHGDILYVVNASDQEWWQAQYAYPIAPPAWSSSTGSVSVLNSLNRLPTASVDNQLSSPATPASSRPAIIPSQGRVERRLRRSAKRVKFVDKAMDNGGSGGNPSPWSIGAGSGETPNLPYGLESSNRFFGGEGSLASLSAVSGSGGDGGFTSADSVSVGGTLERRKKTNSLSIFKRFSSRRDRKDLEANPVMKKKSISLEDMQSGGKYLQVLNPLCVPNVYSYYESIVFLFINLSLCLYITFK</sequence>
<dbReference type="Proteomes" id="UP000321570">
    <property type="component" value="Unassembled WGS sequence"/>
</dbReference>
<evidence type="ECO:0000313" key="4">
    <source>
        <dbReference type="Proteomes" id="UP000321570"/>
    </source>
</evidence>
<dbReference type="AlphaFoldDB" id="A0A564Z7R6"/>